<dbReference type="InterPro" id="IPR001633">
    <property type="entry name" value="EAL_dom"/>
</dbReference>
<dbReference type="eggNOG" id="COG2200">
    <property type="taxonomic scope" value="Bacteria"/>
</dbReference>
<dbReference type="SUPFAM" id="SSF141868">
    <property type="entry name" value="EAL domain-like"/>
    <property type="match status" value="1"/>
</dbReference>
<dbReference type="PANTHER" id="PTHR33121:SF80">
    <property type="entry name" value="CYCLIC DI-GMP PHOSPHODIESTERASE PDEL"/>
    <property type="match status" value="1"/>
</dbReference>
<gene>
    <name evidence="3" type="ORF">FuraDRAFT_1556</name>
</gene>
<keyword evidence="1" id="KW-0812">Transmembrane</keyword>
<dbReference type="AlphaFoldDB" id="B9Z2J3"/>
<evidence type="ECO:0000259" key="2">
    <source>
        <dbReference type="PROSITE" id="PS50883"/>
    </source>
</evidence>
<evidence type="ECO:0000256" key="1">
    <source>
        <dbReference type="SAM" id="Phobius"/>
    </source>
</evidence>
<keyword evidence="4" id="KW-1185">Reference proteome</keyword>
<feature type="transmembrane region" description="Helical" evidence="1">
    <location>
        <begin position="12"/>
        <end position="38"/>
    </location>
</feature>
<dbReference type="Gene3D" id="3.20.20.450">
    <property type="entry name" value="EAL domain"/>
    <property type="match status" value="1"/>
</dbReference>
<reference evidence="3 4" key="1">
    <citation type="submission" date="2009-02" db="EMBL/GenBank/DDBJ databases">
        <title>Sequencing of the draft genome and assembly of Lutiella nitroferrum 2002.</title>
        <authorList>
            <consortium name="US DOE Joint Genome Institute (JGI-PGF)"/>
            <person name="Lucas S."/>
            <person name="Copeland A."/>
            <person name="Lapidus A."/>
            <person name="Glavina del Rio T."/>
            <person name="Tice H."/>
            <person name="Bruce D."/>
            <person name="Goodwin L."/>
            <person name="Pitluck S."/>
            <person name="Larimer F."/>
            <person name="Land M.L."/>
            <person name="Hauser L."/>
            <person name="Coates J.D."/>
        </authorList>
    </citation>
    <scope>NUCLEOTIDE SEQUENCE [LARGE SCALE GENOMIC DNA]</scope>
    <source>
        <strain evidence="3 4">2002</strain>
    </source>
</reference>
<protein>
    <submittedName>
        <fullName evidence="3">Diguanylate phosphodiesterase</fullName>
    </submittedName>
</protein>
<dbReference type="PANTHER" id="PTHR33121">
    <property type="entry name" value="CYCLIC DI-GMP PHOSPHODIESTERASE PDEF"/>
    <property type="match status" value="1"/>
</dbReference>
<evidence type="ECO:0000313" key="4">
    <source>
        <dbReference type="Proteomes" id="UP000003165"/>
    </source>
</evidence>
<sequence precursor="true">MRKLKMVWGRALLGAPAWAVYVSAMVLCVLVGVLLVTLESRLTLAMGGLLAPLLMALLAGGALGWAINSTKDSRNSNNWEIAQGLRKREFFVHYQPIVTAQSGHCIGVEVLARWRHPVQGFIPSQLFIPAAEEAGLIVALTRYLLRCVGHELGQMMLPAGFVVGVNISASHLTTRDIIEDCRLLLSVLKDKHIQLVLEVSERVALEEHEESLKVVRELKAMGVQLALDDFGAGHADRHYLQTWGFDYLKVEKGYVSAIGKEGFRGNILDDILVNATQLGLKVMIKGVETQGQQSYLNAKGFQFLQGFFFGRPMTLNHFRRWLYAEVASETESPRPAAPRVEGT</sequence>
<feature type="transmembrane region" description="Helical" evidence="1">
    <location>
        <begin position="44"/>
        <end position="67"/>
    </location>
</feature>
<dbReference type="Proteomes" id="UP000003165">
    <property type="component" value="Unassembled WGS sequence"/>
</dbReference>
<accession>B9Z2J3</accession>
<dbReference type="InterPro" id="IPR035919">
    <property type="entry name" value="EAL_sf"/>
</dbReference>
<dbReference type="InterPro" id="IPR050706">
    <property type="entry name" value="Cyclic-di-GMP_PDE-like"/>
</dbReference>
<keyword evidence="1" id="KW-0472">Membrane</keyword>
<feature type="domain" description="EAL" evidence="2">
    <location>
        <begin position="74"/>
        <end position="326"/>
    </location>
</feature>
<keyword evidence="1" id="KW-1133">Transmembrane helix</keyword>
<dbReference type="GO" id="GO:0071111">
    <property type="term" value="F:cyclic-guanylate-specific phosphodiesterase activity"/>
    <property type="evidence" value="ECO:0007669"/>
    <property type="project" value="InterPro"/>
</dbReference>
<proteinExistence type="predicted"/>
<dbReference type="RefSeq" id="WP_008953576.1">
    <property type="nucleotide sequence ID" value="NZ_ACIS01000004.1"/>
</dbReference>
<dbReference type="PROSITE" id="PS50883">
    <property type="entry name" value="EAL"/>
    <property type="match status" value="1"/>
</dbReference>
<dbReference type="CDD" id="cd01948">
    <property type="entry name" value="EAL"/>
    <property type="match status" value="1"/>
</dbReference>
<name>B9Z2J3_9NEIS</name>
<comment type="caution">
    <text evidence="3">The sequence shown here is derived from an EMBL/GenBank/DDBJ whole genome shotgun (WGS) entry which is preliminary data.</text>
</comment>
<evidence type="ECO:0000313" key="3">
    <source>
        <dbReference type="EMBL" id="EEG08796.1"/>
    </source>
</evidence>
<dbReference type="SMART" id="SM00052">
    <property type="entry name" value="EAL"/>
    <property type="match status" value="1"/>
</dbReference>
<organism evidence="3 4">
    <name type="scientific">Pseudogulbenkiania ferrooxidans 2002</name>
    <dbReference type="NCBI Taxonomy" id="279714"/>
    <lineage>
        <taxon>Bacteria</taxon>
        <taxon>Pseudomonadati</taxon>
        <taxon>Pseudomonadota</taxon>
        <taxon>Betaproteobacteria</taxon>
        <taxon>Neisseriales</taxon>
        <taxon>Chromobacteriaceae</taxon>
        <taxon>Pseudogulbenkiania</taxon>
    </lineage>
</organism>
<dbReference type="EMBL" id="ACIS01000004">
    <property type="protein sequence ID" value="EEG08796.1"/>
    <property type="molecule type" value="Genomic_DNA"/>
</dbReference>
<dbReference type="Pfam" id="PF00563">
    <property type="entry name" value="EAL"/>
    <property type="match status" value="1"/>
</dbReference>